<dbReference type="PANTHER" id="PTHR13604">
    <property type="entry name" value="DC12-RELATED"/>
    <property type="match status" value="1"/>
</dbReference>
<keyword evidence="7" id="KW-0456">Lyase</keyword>
<evidence type="ECO:0000256" key="3">
    <source>
        <dbReference type="ARBA" id="ARBA00022763"/>
    </source>
</evidence>
<evidence type="ECO:0000256" key="5">
    <source>
        <dbReference type="ARBA" id="ARBA00023124"/>
    </source>
</evidence>
<evidence type="ECO:0000256" key="6">
    <source>
        <dbReference type="ARBA" id="ARBA00023125"/>
    </source>
</evidence>
<comment type="caution">
    <text evidence="9">The sequence shown here is derived from an EMBL/GenBank/DDBJ whole genome shotgun (WGS) entry which is preliminary data.</text>
</comment>
<dbReference type="PANTHER" id="PTHR13604:SF0">
    <property type="entry name" value="ABASIC SITE PROCESSING PROTEIN HMCES"/>
    <property type="match status" value="1"/>
</dbReference>
<gene>
    <name evidence="9" type="ORF">QTN89_00180</name>
</gene>
<keyword evidence="3" id="KW-0227">DNA damage</keyword>
<evidence type="ECO:0000256" key="7">
    <source>
        <dbReference type="ARBA" id="ARBA00023239"/>
    </source>
</evidence>
<sequence>MCGRFNLKTPAAAWTQEFLPLWSEQEIADRTQQLGVDARYNIAPTQSVSCICAADVSDQDDRRQWSLFRWGLVPFWAKDIAIGNRMINARSETAHEKRSFKTPLVRRRCLVPADGYYEWKKTGNGKQPYVIESTAGDVLAMAGLWEVNQALGTDGTPLQTVTILTTAANKSLSQIHDRMPVLIKPQDFTQWLDPQNQAIESVLPLLKPAEEDAMTARPVSTVVNNARNDVPECLQAPDV</sequence>
<dbReference type="SUPFAM" id="SSF143081">
    <property type="entry name" value="BB1717-like"/>
    <property type="match status" value="1"/>
</dbReference>
<evidence type="ECO:0000256" key="1">
    <source>
        <dbReference type="ARBA" id="ARBA00008136"/>
    </source>
</evidence>
<dbReference type="EMBL" id="JASZZN010000001">
    <property type="protein sequence ID" value="MDM4013825.1"/>
    <property type="molecule type" value="Genomic_DNA"/>
</dbReference>
<evidence type="ECO:0000256" key="8">
    <source>
        <dbReference type="RuleBase" id="RU364100"/>
    </source>
</evidence>
<comment type="similarity">
    <text evidence="1 8">Belongs to the SOS response-associated peptidase family.</text>
</comment>
<keyword evidence="5" id="KW-0190">Covalent protein-DNA linkage</keyword>
<dbReference type="InterPro" id="IPR036590">
    <property type="entry name" value="SRAP-like"/>
</dbReference>
<protein>
    <recommendedName>
        <fullName evidence="8">Abasic site processing protein</fullName>
        <ecNumber evidence="8">3.4.-.-</ecNumber>
    </recommendedName>
</protein>
<keyword evidence="4 8" id="KW-0378">Hydrolase</keyword>
<evidence type="ECO:0000256" key="2">
    <source>
        <dbReference type="ARBA" id="ARBA00022670"/>
    </source>
</evidence>
<dbReference type="RefSeq" id="WP_289161523.1">
    <property type="nucleotide sequence ID" value="NZ_JASZZN010000001.1"/>
</dbReference>
<organism evidence="9 10">
    <name type="scientific">Roseiconus lacunae</name>
    <dbReference type="NCBI Taxonomy" id="2605694"/>
    <lineage>
        <taxon>Bacteria</taxon>
        <taxon>Pseudomonadati</taxon>
        <taxon>Planctomycetota</taxon>
        <taxon>Planctomycetia</taxon>
        <taxon>Pirellulales</taxon>
        <taxon>Pirellulaceae</taxon>
        <taxon>Roseiconus</taxon>
    </lineage>
</organism>
<evidence type="ECO:0000256" key="4">
    <source>
        <dbReference type="ARBA" id="ARBA00022801"/>
    </source>
</evidence>
<evidence type="ECO:0000313" key="10">
    <source>
        <dbReference type="Proteomes" id="UP001239462"/>
    </source>
</evidence>
<name>A0ABT7PBG4_9BACT</name>
<keyword evidence="2 8" id="KW-0645">Protease</keyword>
<dbReference type="InterPro" id="IPR003738">
    <property type="entry name" value="SRAP"/>
</dbReference>
<keyword evidence="10" id="KW-1185">Reference proteome</keyword>
<dbReference type="EC" id="3.4.-.-" evidence="8"/>
<proteinExistence type="inferred from homology"/>
<dbReference type="Gene3D" id="3.90.1680.10">
    <property type="entry name" value="SOS response associated peptidase-like"/>
    <property type="match status" value="1"/>
</dbReference>
<dbReference type="Pfam" id="PF02586">
    <property type="entry name" value="SRAP"/>
    <property type="match status" value="1"/>
</dbReference>
<evidence type="ECO:0000313" key="9">
    <source>
        <dbReference type="EMBL" id="MDM4013825.1"/>
    </source>
</evidence>
<reference evidence="9 10" key="1">
    <citation type="submission" date="2023-06" db="EMBL/GenBank/DDBJ databases">
        <title>Roseiconus lacunae JC819 isolated from Gulf of Mannar region, Tamil Nadu.</title>
        <authorList>
            <person name="Pk S."/>
            <person name="Ch S."/>
            <person name="Ch V.R."/>
        </authorList>
    </citation>
    <scope>NUCLEOTIDE SEQUENCE [LARGE SCALE GENOMIC DNA]</scope>
    <source>
        <strain evidence="9 10">JC819</strain>
    </source>
</reference>
<dbReference type="Proteomes" id="UP001239462">
    <property type="component" value="Unassembled WGS sequence"/>
</dbReference>
<accession>A0ABT7PBG4</accession>
<keyword evidence="6" id="KW-0238">DNA-binding</keyword>